<accession>A0A2U1M522</accession>
<organism evidence="1 2">
    <name type="scientific">Artemisia annua</name>
    <name type="common">Sweet wormwood</name>
    <dbReference type="NCBI Taxonomy" id="35608"/>
    <lineage>
        <taxon>Eukaryota</taxon>
        <taxon>Viridiplantae</taxon>
        <taxon>Streptophyta</taxon>
        <taxon>Embryophyta</taxon>
        <taxon>Tracheophyta</taxon>
        <taxon>Spermatophyta</taxon>
        <taxon>Magnoliopsida</taxon>
        <taxon>eudicotyledons</taxon>
        <taxon>Gunneridae</taxon>
        <taxon>Pentapetalae</taxon>
        <taxon>asterids</taxon>
        <taxon>campanulids</taxon>
        <taxon>Asterales</taxon>
        <taxon>Asteraceae</taxon>
        <taxon>Asteroideae</taxon>
        <taxon>Anthemideae</taxon>
        <taxon>Artemisiinae</taxon>
        <taxon>Artemisia</taxon>
    </lineage>
</organism>
<keyword evidence="2" id="KW-1185">Reference proteome</keyword>
<dbReference type="GO" id="GO:0016787">
    <property type="term" value="F:hydrolase activity"/>
    <property type="evidence" value="ECO:0007669"/>
    <property type="project" value="UniProtKB-KW"/>
</dbReference>
<keyword evidence="1" id="KW-0378">Hydrolase</keyword>
<evidence type="ECO:0000313" key="2">
    <source>
        <dbReference type="Proteomes" id="UP000245207"/>
    </source>
</evidence>
<dbReference type="OrthoDB" id="3156807at2759"/>
<evidence type="ECO:0000313" key="1">
    <source>
        <dbReference type="EMBL" id="PWA56351.1"/>
    </source>
</evidence>
<dbReference type="AlphaFoldDB" id="A0A2U1M522"/>
<dbReference type="STRING" id="35608.A0A2U1M522"/>
<sequence>MASTSNNITSSKRQEFSSVVFSWSLSDILNKHLYKSQVQEVPLTFSGTTHHRNTFTYLLLEETQAELHSQKLNLYCMKINIGDDALGNPWLLGKRNTDQHIRVIEGYGKATVGAGAVPLVISPLQ</sequence>
<gene>
    <name evidence="1" type="ORF">CTI12_AA419750</name>
</gene>
<protein>
    <submittedName>
        <fullName evidence="1">P-loop containing nucleoside triphosphate hydrolase</fullName>
    </submittedName>
</protein>
<proteinExistence type="predicted"/>
<dbReference type="Proteomes" id="UP000245207">
    <property type="component" value="Unassembled WGS sequence"/>
</dbReference>
<name>A0A2U1M522_ARTAN</name>
<dbReference type="EMBL" id="PKPP01006485">
    <property type="protein sequence ID" value="PWA56351.1"/>
    <property type="molecule type" value="Genomic_DNA"/>
</dbReference>
<reference evidence="1 2" key="1">
    <citation type="journal article" date="2018" name="Mol. Plant">
        <title>The genome of Artemisia annua provides insight into the evolution of Asteraceae family and artemisinin biosynthesis.</title>
        <authorList>
            <person name="Shen Q."/>
            <person name="Zhang L."/>
            <person name="Liao Z."/>
            <person name="Wang S."/>
            <person name="Yan T."/>
            <person name="Shi P."/>
            <person name="Liu M."/>
            <person name="Fu X."/>
            <person name="Pan Q."/>
            <person name="Wang Y."/>
            <person name="Lv Z."/>
            <person name="Lu X."/>
            <person name="Zhang F."/>
            <person name="Jiang W."/>
            <person name="Ma Y."/>
            <person name="Chen M."/>
            <person name="Hao X."/>
            <person name="Li L."/>
            <person name="Tang Y."/>
            <person name="Lv G."/>
            <person name="Zhou Y."/>
            <person name="Sun X."/>
            <person name="Brodelius P.E."/>
            <person name="Rose J.K.C."/>
            <person name="Tang K."/>
        </authorList>
    </citation>
    <scope>NUCLEOTIDE SEQUENCE [LARGE SCALE GENOMIC DNA]</scope>
    <source>
        <strain evidence="2">cv. Huhao1</strain>
        <tissue evidence="1">Leaf</tissue>
    </source>
</reference>
<comment type="caution">
    <text evidence="1">The sequence shown here is derived from an EMBL/GenBank/DDBJ whole genome shotgun (WGS) entry which is preliminary data.</text>
</comment>